<dbReference type="Proteomes" id="UP001499895">
    <property type="component" value="Unassembled WGS sequence"/>
</dbReference>
<sequence>MSFNVSSNVSRRLVLRGTAVAVAGAALAAPTAIAATRTAAGTDHSDHSGHGGHGGPQPFDEVYKGRRIVGKAAEPGSHGAHHGGGFSAFIDGQELHVMQNGDGTWISVVNHYETYPTPLAVTRAAVEKLRGAVLVPIATA</sequence>
<organism evidence="6 7">
    <name type="scientific">Streptomyces stramineus</name>
    <dbReference type="NCBI Taxonomy" id="173861"/>
    <lineage>
        <taxon>Bacteria</taxon>
        <taxon>Bacillati</taxon>
        <taxon>Actinomycetota</taxon>
        <taxon>Actinomycetes</taxon>
        <taxon>Kitasatosporales</taxon>
        <taxon>Streptomycetaceae</taxon>
        <taxon>Streptomyces</taxon>
    </lineage>
</organism>
<keyword evidence="2 5" id="KW-0732">Signal</keyword>
<feature type="region of interest" description="Disordered" evidence="4">
    <location>
        <begin position="38"/>
        <end position="58"/>
    </location>
</feature>
<evidence type="ECO:0008006" key="8">
    <source>
        <dbReference type="Google" id="ProtNLM"/>
    </source>
</evidence>
<dbReference type="EMBL" id="BAAAHB010000083">
    <property type="protein sequence ID" value="GAA0484407.1"/>
    <property type="molecule type" value="Genomic_DNA"/>
</dbReference>
<evidence type="ECO:0000313" key="7">
    <source>
        <dbReference type="Proteomes" id="UP001499895"/>
    </source>
</evidence>
<dbReference type="Pfam" id="PF06236">
    <property type="entry name" value="MelC1"/>
    <property type="match status" value="1"/>
</dbReference>
<evidence type="ECO:0000313" key="6">
    <source>
        <dbReference type="EMBL" id="GAA0484407.1"/>
    </source>
</evidence>
<dbReference type="RefSeq" id="WP_344095285.1">
    <property type="nucleotide sequence ID" value="NZ_BAAAHB010000083.1"/>
</dbReference>
<dbReference type="InterPro" id="IPR023199">
    <property type="entry name" value="GriE/MELC1_sf"/>
</dbReference>
<name>A0ABN1AUZ0_9ACTN</name>
<dbReference type="Gene3D" id="3.30.1880.10">
    <property type="entry name" value="protein ne1242 domain like"/>
    <property type="match status" value="1"/>
</dbReference>
<reference evidence="6 7" key="1">
    <citation type="journal article" date="2019" name="Int. J. Syst. Evol. Microbiol.">
        <title>The Global Catalogue of Microorganisms (GCM) 10K type strain sequencing project: providing services to taxonomists for standard genome sequencing and annotation.</title>
        <authorList>
            <consortium name="The Broad Institute Genomics Platform"/>
            <consortium name="The Broad Institute Genome Sequencing Center for Infectious Disease"/>
            <person name="Wu L."/>
            <person name="Ma J."/>
        </authorList>
    </citation>
    <scope>NUCLEOTIDE SEQUENCE [LARGE SCALE GENOMIC DNA]</scope>
    <source>
        <strain evidence="6 7">JCM 10649</strain>
    </source>
</reference>
<feature type="signal peptide" evidence="5">
    <location>
        <begin position="1"/>
        <end position="28"/>
    </location>
</feature>
<evidence type="ECO:0000256" key="4">
    <source>
        <dbReference type="SAM" id="MobiDB-lite"/>
    </source>
</evidence>
<dbReference type="PROSITE" id="PS51318">
    <property type="entry name" value="TAT"/>
    <property type="match status" value="1"/>
</dbReference>
<keyword evidence="3" id="KW-0186">Copper</keyword>
<evidence type="ECO:0000256" key="5">
    <source>
        <dbReference type="SAM" id="SignalP"/>
    </source>
</evidence>
<gene>
    <name evidence="6" type="ORF">GCM10009544_52630</name>
</gene>
<proteinExistence type="inferred from homology"/>
<dbReference type="NCBIfam" id="NF047833">
    <property type="entry name" value="TyroCdyMelC1"/>
    <property type="match status" value="1"/>
</dbReference>
<dbReference type="InterPro" id="IPR010928">
    <property type="entry name" value="MelC1"/>
</dbReference>
<accession>A0ABN1AUZ0</accession>
<dbReference type="InterPro" id="IPR006311">
    <property type="entry name" value="TAT_signal"/>
</dbReference>
<evidence type="ECO:0000256" key="3">
    <source>
        <dbReference type="ARBA" id="ARBA00023008"/>
    </source>
</evidence>
<keyword evidence="7" id="KW-1185">Reference proteome</keyword>
<comment type="similarity">
    <text evidence="1">Belongs to the melC1 family.</text>
</comment>
<evidence type="ECO:0000256" key="1">
    <source>
        <dbReference type="ARBA" id="ARBA00009871"/>
    </source>
</evidence>
<protein>
    <recommendedName>
        <fullName evidence="8">Tyrosinase</fullName>
    </recommendedName>
</protein>
<comment type="caution">
    <text evidence="6">The sequence shown here is derived from an EMBL/GenBank/DDBJ whole genome shotgun (WGS) entry which is preliminary data.</text>
</comment>
<feature type="chain" id="PRO_5047479209" description="Tyrosinase" evidence="5">
    <location>
        <begin position="29"/>
        <end position="140"/>
    </location>
</feature>
<evidence type="ECO:0000256" key="2">
    <source>
        <dbReference type="ARBA" id="ARBA00022729"/>
    </source>
</evidence>